<sequence>MDRCFFDLNIDVEVPGRWYLAEPTVPSGGEIDDIWRFSLGQPVDLGEKLRIPLYRPGRPLDFTTAGAGRTPVLSARAAAVFQKLASSDVQLFPVEVEGEPEPYHLLNVARQLRCIDDAACEEVQYYPRHGVQAHRAGEYRSVSGLRIDPSKTGEARVFRLWGWSPPLIVDAEIKQALEQAGIVGGRFEAV</sequence>
<dbReference type="Pfam" id="PF07791">
    <property type="entry name" value="Imm11"/>
    <property type="match status" value="1"/>
</dbReference>
<dbReference type="RefSeq" id="WP_093524822.1">
    <property type="nucleotide sequence ID" value="NZ_FOIJ01000016.1"/>
</dbReference>
<protein>
    <recommendedName>
        <fullName evidence="1">Immunity MXAN-0049 protein domain-containing protein</fullName>
    </recommendedName>
</protein>
<gene>
    <name evidence="2" type="ORF">SAMN05443639_116146</name>
</gene>
<dbReference type="Proteomes" id="UP000199181">
    <property type="component" value="Unassembled WGS sequence"/>
</dbReference>
<name>A0A1I0L0Z3_9BACT</name>
<dbReference type="InterPro" id="IPR012433">
    <property type="entry name" value="Imm11"/>
</dbReference>
<evidence type="ECO:0000259" key="1">
    <source>
        <dbReference type="Pfam" id="PF07791"/>
    </source>
</evidence>
<accession>A0A1I0L0Z3</accession>
<proteinExistence type="predicted"/>
<dbReference type="AlphaFoldDB" id="A0A1I0L0Z3"/>
<evidence type="ECO:0000313" key="3">
    <source>
        <dbReference type="Proteomes" id="UP000199181"/>
    </source>
</evidence>
<organism evidence="2 3">
    <name type="scientific">Stigmatella erecta</name>
    <dbReference type="NCBI Taxonomy" id="83460"/>
    <lineage>
        <taxon>Bacteria</taxon>
        <taxon>Pseudomonadati</taxon>
        <taxon>Myxococcota</taxon>
        <taxon>Myxococcia</taxon>
        <taxon>Myxococcales</taxon>
        <taxon>Cystobacterineae</taxon>
        <taxon>Archangiaceae</taxon>
        <taxon>Stigmatella</taxon>
    </lineage>
</organism>
<feature type="domain" description="Immunity MXAN-0049 protein" evidence="1">
    <location>
        <begin position="71"/>
        <end position="189"/>
    </location>
</feature>
<keyword evidence="3" id="KW-1185">Reference proteome</keyword>
<reference evidence="3" key="1">
    <citation type="submission" date="2016-10" db="EMBL/GenBank/DDBJ databases">
        <authorList>
            <person name="Varghese N."/>
            <person name="Submissions S."/>
        </authorList>
    </citation>
    <scope>NUCLEOTIDE SEQUENCE [LARGE SCALE GENOMIC DNA]</scope>
    <source>
        <strain evidence="3">DSM 16858</strain>
    </source>
</reference>
<dbReference type="EMBL" id="FOIJ01000016">
    <property type="protein sequence ID" value="SEU32082.1"/>
    <property type="molecule type" value="Genomic_DNA"/>
</dbReference>
<evidence type="ECO:0000313" key="2">
    <source>
        <dbReference type="EMBL" id="SEU32082.1"/>
    </source>
</evidence>